<organism evidence="2 3">
    <name type="scientific">Bowdeniella nasicola</name>
    <dbReference type="NCBI Taxonomy" id="208480"/>
    <lineage>
        <taxon>Bacteria</taxon>
        <taxon>Bacillati</taxon>
        <taxon>Actinomycetota</taxon>
        <taxon>Actinomycetes</taxon>
        <taxon>Actinomycetales</taxon>
        <taxon>Actinomycetaceae</taxon>
        <taxon>Bowdeniella</taxon>
    </lineage>
</organism>
<feature type="domain" description="THAP4-like heme-binding" evidence="1">
    <location>
        <begin position="11"/>
        <end position="182"/>
    </location>
</feature>
<dbReference type="AlphaFoldDB" id="A0A1H3X3S7"/>
<dbReference type="RefSeq" id="WP_143027316.1">
    <property type="nucleotide sequence ID" value="NZ_FNQV01000003.1"/>
</dbReference>
<gene>
    <name evidence="2" type="ORF">SAMN02910418_00596</name>
</gene>
<dbReference type="Gene3D" id="2.40.128.20">
    <property type="match status" value="1"/>
</dbReference>
<dbReference type="InterPro" id="IPR014878">
    <property type="entry name" value="THAP4-like_heme-bd"/>
</dbReference>
<name>A0A1H3X3S7_9ACTO</name>
<protein>
    <recommendedName>
        <fullName evidence="1">THAP4-like heme-binding domain-containing protein</fullName>
    </recommendedName>
</protein>
<accession>A0A1H3X3S7</accession>
<dbReference type="OrthoDB" id="4804006at2"/>
<sequence length="193" mass="20053">MTNNGEPGIEIAPLAWLLGTWRGWGAFSGGGVEHQVLIHDFTVTHDGGPYLIAVSTFYTASAPAGSIAADASAREGLAALTTEDVWGTETLYLRLRPDAIGGPAPHDIEGMLADPAGFTAALAGRASENVAALSATAIAATATAAPVTELERRYLLTDGELMWSAAMAAFGNELAPYLTVRLACTDHEEPTDV</sequence>
<evidence type="ECO:0000313" key="3">
    <source>
        <dbReference type="Proteomes" id="UP000199288"/>
    </source>
</evidence>
<evidence type="ECO:0000259" key="1">
    <source>
        <dbReference type="Pfam" id="PF08768"/>
    </source>
</evidence>
<reference evidence="3" key="1">
    <citation type="submission" date="2016-10" db="EMBL/GenBank/DDBJ databases">
        <authorList>
            <person name="Varghese N."/>
            <person name="Submissions S."/>
        </authorList>
    </citation>
    <scope>NUCLEOTIDE SEQUENCE [LARGE SCALE GENOMIC DNA]</scope>
    <source>
        <strain evidence="3">KPR-1</strain>
    </source>
</reference>
<dbReference type="SUPFAM" id="SSF50814">
    <property type="entry name" value="Lipocalins"/>
    <property type="match status" value="1"/>
</dbReference>
<dbReference type="EMBL" id="FNQV01000003">
    <property type="protein sequence ID" value="SDZ93913.1"/>
    <property type="molecule type" value="Genomic_DNA"/>
</dbReference>
<keyword evidence="3" id="KW-1185">Reference proteome</keyword>
<dbReference type="InterPro" id="IPR012674">
    <property type="entry name" value="Calycin"/>
</dbReference>
<proteinExistence type="predicted"/>
<evidence type="ECO:0000313" key="2">
    <source>
        <dbReference type="EMBL" id="SDZ93913.1"/>
    </source>
</evidence>
<dbReference type="Proteomes" id="UP000199288">
    <property type="component" value="Unassembled WGS sequence"/>
</dbReference>
<dbReference type="Pfam" id="PF08768">
    <property type="entry name" value="THAP4_heme-bd"/>
    <property type="match status" value="1"/>
</dbReference>